<dbReference type="Gene3D" id="2.120.10.30">
    <property type="entry name" value="TolB, C-terminal domain"/>
    <property type="match status" value="2"/>
</dbReference>
<dbReference type="STRING" id="360412.LARV_03778"/>
<dbReference type="PROSITE" id="PS51257">
    <property type="entry name" value="PROKAR_LIPOPROTEIN"/>
    <property type="match status" value="1"/>
</dbReference>
<dbReference type="SUPFAM" id="SSF82171">
    <property type="entry name" value="DPP6 N-terminal domain-like"/>
    <property type="match status" value="1"/>
</dbReference>
<evidence type="ECO:0000313" key="4">
    <source>
        <dbReference type="EMBL" id="GAP15983.1"/>
    </source>
</evidence>
<dbReference type="EMBL" id="DF967973">
    <property type="protein sequence ID" value="GAP15983.1"/>
    <property type="molecule type" value="Genomic_DNA"/>
</dbReference>
<feature type="region of interest" description="Disordered" evidence="2">
    <location>
        <begin position="44"/>
        <end position="68"/>
    </location>
</feature>
<reference evidence="4" key="1">
    <citation type="submission" date="2015-07" db="EMBL/GenBank/DDBJ databases">
        <title>Draft Genome Sequences of Anaerolinea thermolimosa IMO-1, Bellilinea caldifistulae GOMI-1, Leptolinea tardivitalis YMTK-2, Levilinea saccharolytica KIBI-1,Longilinea arvoryzae KOME-1, Previously Described as Members of the Anaerolineaceae (Chloroflexi).</title>
        <authorList>
            <person name="Sekiguchi Y."/>
            <person name="Ohashi A."/>
            <person name="Matsuura N."/>
            <person name="Tourlousse M.D."/>
        </authorList>
    </citation>
    <scope>NUCLEOTIDE SEQUENCE [LARGE SCALE GENOMIC DNA]</scope>
    <source>
        <strain evidence="4">KOME-1</strain>
    </source>
</reference>
<dbReference type="AlphaFoldDB" id="A0A0K8MXJ5"/>
<organism evidence="4">
    <name type="scientific">Longilinea arvoryzae</name>
    <dbReference type="NCBI Taxonomy" id="360412"/>
    <lineage>
        <taxon>Bacteria</taxon>
        <taxon>Bacillati</taxon>
        <taxon>Chloroflexota</taxon>
        <taxon>Anaerolineae</taxon>
        <taxon>Anaerolineales</taxon>
        <taxon>Anaerolineaceae</taxon>
        <taxon>Longilinea</taxon>
    </lineage>
</organism>
<dbReference type="RefSeq" id="WP_075075380.1">
    <property type="nucleotide sequence ID" value="NZ_DF967973.1"/>
</dbReference>
<evidence type="ECO:0000313" key="5">
    <source>
        <dbReference type="Proteomes" id="UP000055060"/>
    </source>
</evidence>
<dbReference type="OrthoDB" id="159283at2"/>
<dbReference type="InterPro" id="IPR011042">
    <property type="entry name" value="6-blade_b-propeller_TolB-like"/>
</dbReference>
<dbReference type="Pfam" id="PF07676">
    <property type="entry name" value="PD40"/>
    <property type="match status" value="2"/>
</dbReference>
<keyword evidence="3" id="KW-0732">Signal</keyword>
<dbReference type="PANTHER" id="PTHR36842">
    <property type="entry name" value="PROTEIN TOLB HOMOLOG"/>
    <property type="match status" value="1"/>
</dbReference>
<comment type="similarity">
    <text evidence="1">Belongs to the TolB family.</text>
</comment>
<dbReference type="PANTHER" id="PTHR36842:SF1">
    <property type="entry name" value="PROTEIN TOLB"/>
    <property type="match status" value="1"/>
</dbReference>
<name>A0A0K8MXJ5_9CHLR</name>
<proteinExistence type="inferred from homology"/>
<sequence length="409" mass="43527">MKRFFFIVILFSAFSLLMAGCLPLATVPVSSSTSAPVEPTVEVLPVEPDGGPGNTPATGQPGDPTQPLTESIVAFVGQDGNIALLNVASGQKTPVTSDAATYGPDNSTPVVIYQNPKWSSDGRYLAFERQVGTPSKEGFDFAYALLVYDFESGETRVAQDGLQTAGFAWKPGTHLLAFGLAVQPGYFVTRGGVDSSLATGISAVDVDTLSGSRLVAPENGFALVNPNWSPDGRILSFEEVNYMEGRGNFAFYDFTAGAFTHWDKAIGSVSWAPDGSKLLHDNLNYAPSFSERIFEINRDGSNERQLTPDAENAYAYNPLYSPDGSQIAYIAARGQDTDTTAALMVMPASGGEARELASQAQIYTLAWTPDGQNLLASTGNYPDLKVTLIALADGSQTALADGWQAVMRP</sequence>
<evidence type="ECO:0000256" key="3">
    <source>
        <dbReference type="SAM" id="SignalP"/>
    </source>
</evidence>
<dbReference type="Proteomes" id="UP000055060">
    <property type="component" value="Unassembled WGS sequence"/>
</dbReference>
<evidence type="ECO:0000256" key="1">
    <source>
        <dbReference type="ARBA" id="ARBA00009820"/>
    </source>
</evidence>
<accession>A0A0K8MXJ5</accession>
<feature type="chain" id="PRO_5005512956" evidence="3">
    <location>
        <begin position="20"/>
        <end position="409"/>
    </location>
</feature>
<feature type="signal peptide" evidence="3">
    <location>
        <begin position="1"/>
        <end position="19"/>
    </location>
</feature>
<dbReference type="InterPro" id="IPR011659">
    <property type="entry name" value="WD40"/>
</dbReference>
<protein>
    <submittedName>
        <fullName evidence="4">Periplasmic component of the Tol biopolymer transport system</fullName>
    </submittedName>
</protein>
<keyword evidence="5" id="KW-1185">Reference proteome</keyword>
<evidence type="ECO:0000256" key="2">
    <source>
        <dbReference type="SAM" id="MobiDB-lite"/>
    </source>
</evidence>
<gene>
    <name evidence="4" type="ORF">LARV_03778</name>
</gene>